<name>A0A7J8YRJ6_GOSAI</name>
<keyword evidence="3" id="KW-1185">Reference proteome</keyword>
<dbReference type="Pfam" id="PF14111">
    <property type="entry name" value="DUF4283"/>
    <property type="match status" value="1"/>
</dbReference>
<accession>A0A7J8YRJ6</accession>
<evidence type="ECO:0000313" key="2">
    <source>
        <dbReference type="EMBL" id="MBA0701982.1"/>
    </source>
</evidence>
<evidence type="ECO:0000259" key="1">
    <source>
        <dbReference type="Pfam" id="PF14111"/>
    </source>
</evidence>
<protein>
    <recommendedName>
        <fullName evidence="1">DUF4283 domain-containing protein</fullName>
    </recommendedName>
</protein>
<gene>
    <name evidence="2" type="ORF">Goari_023035</name>
</gene>
<proteinExistence type="predicted"/>
<organism evidence="2 3">
    <name type="scientific">Gossypium aridum</name>
    <name type="common">American cotton</name>
    <name type="synonym">Erioxylum aridum</name>
    <dbReference type="NCBI Taxonomy" id="34290"/>
    <lineage>
        <taxon>Eukaryota</taxon>
        <taxon>Viridiplantae</taxon>
        <taxon>Streptophyta</taxon>
        <taxon>Embryophyta</taxon>
        <taxon>Tracheophyta</taxon>
        <taxon>Spermatophyta</taxon>
        <taxon>Magnoliopsida</taxon>
        <taxon>eudicotyledons</taxon>
        <taxon>Gunneridae</taxon>
        <taxon>Pentapetalae</taxon>
        <taxon>rosids</taxon>
        <taxon>malvids</taxon>
        <taxon>Malvales</taxon>
        <taxon>Malvaceae</taxon>
        <taxon>Malvoideae</taxon>
        <taxon>Gossypium</taxon>
    </lineage>
</organism>
<dbReference type="InterPro" id="IPR025558">
    <property type="entry name" value="DUF4283"/>
</dbReference>
<dbReference type="AlphaFoldDB" id="A0A7J8YRJ6"/>
<dbReference type="Proteomes" id="UP000593577">
    <property type="component" value="Unassembled WGS sequence"/>
</dbReference>
<reference evidence="2 3" key="1">
    <citation type="journal article" date="2019" name="Genome Biol. Evol.">
        <title>Insights into the evolution of the New World diploid cottons (Gossypium, subgenus Houzingenia) based on genome sequencing.</title>
        <authorList>
            <person name="Grover C.E."/>
            <person name="Arick M.A. 2nd"/>
            <person name="Thrash A."/>
            <person name="Conover J.L."/>
            <person name="Sanders W.S."/>
            <person name="Peterson D.G."/>
            <person name="Frelichowski J.E."/>
            <person name="Scheffler J.A."/>
            <person name="Scheffler B.E."/>
            <person name="Wendel J.F."/>
        </authorList>
    </citation>
    <scope>NUCLEOTIDE SEQUENCE [LARGE SCALE GENOMIC DNA]</scope>
    <source>
        <strain evidence="2">185</strain>
        <tissue evidence="2">Leaf</tissue>
    </source>
</reference>
<feature type="domain" description="DUF4283" evidence="1">
    <location>
        <begin position="8"/>
        <end position="47"/>
    </location>
</feature>
<dbReference type="EMBL" id="JABFAA010345729">
    <property type="protein sequence ID" value="MBA0701982.1"/>
    <property type="molecule type" value="Genomic_DNA"/>
</dbReference>
<feature type="non-terminal residue" evidence="2">
    <location>
        <position position="57"/>
    </location>
</feature>
<comment type="caution">
    <text evidence="2">The sequence shown here is derived from an EMBL/GenBank/DDBJ whole genome shotgun (WGS) entry which is preliminary data.</text>
</comment>
<sequence length="57" mass="6866">MTIGDFSLYLIQFYHVIDLRKMLSSGPWLFNNYILLIHQLLKGENPELVEFYHAYFL</sequence>
<evidence type="ECO:0000313" key="3">
    <source>
        <dbReference type="Proteomes" id="UP000593577"/>
    </source>
</evidence>